<protein>
    <recommendedName>
        <fullName evidence="5">TIGR04222 domain-containing membrane protein</fullName>
    </recommendedName>
</protein>
<comment type="caution">
    <text evidence="3">The sequence shown here is derived from an EMBL/GenBank/DDBJ whole genome shotgun (WGS) entry which is preliminary data.</text>
</comment>
<feature type="region of interest" description="Disordered" evidence="1">
    <location>
        <begin position="301"/>
        <end position="348"/>
    </location>
</feature>
<dbReference type="EMBL" id="BAAANY010000010">
    <property type="protein sequence ID" value="GAA1682348.1"/>
    <property type="molecule type" value="Genomic_DNA"/>
</dbReference>
<feature type="compositionally biased region" description="Gly residues" evidence="1">
    <location>
        <begin position="313"/>
        <end position="333"/>
    </location>
</feature>
<dbReference type="RefSeq" id="WP_344311273.1">
    <property type="nucleotide sequence ID" value="NZ_BAAANY010000010.1"/>
</dbReference>
<feature type="transmembrane region" description="Helical" evidence="2">
    <location>
        <begin position="193"/>
        <end position="211"/>
    </location>
</feature>
<evidence type="ECO:0000313" key="4">
    <source>
        <dbReference type="Proteomes" id="UP001500618"/>
    </source>
</evidence>
<proteinExistence type="predicted"/>
<organism evidence="3 4">
    <name type="scientific">Fodinicola feengrottensis</name>
    <dbReference type="NCBI Taxonomy" id="435914"/>
    <lineage>
        <taxon>Bacteria</taxon>
        <taxon>Bacillati</taxon>
        <taxon>Actinomycetota</taxon>
        <taxon>Actinomycetes</taxon>
        <taxon>Mycobacteriales</taxon>
        <taxon>Fodinicola</taxon>
    </lineage>
</organism>
<sequence>MELAPELTATVGMLSGVITVLGLVTAVGLVTASIGWRIGRWMRVNKTSRVPARLPLDATAYLRGGVPAAVLTSMTYLYVTGTVTSGRNPQPVPSGSGSPAGVIGRLAAFTRRVLPTQPRTADGLVVVGPMPARSTQLDAAVCAELSRRPGLRYGELAGAPSVRAAAEAVRERLRVEGAFPSGVTRLVRISGQLVAVAIGVCGLSLGLFSMSGRSPGGELSAFLLVGVGVCTYVLVGRTIQDKQLSIRAEAALKQLRKGIPPRMKATAWPTIGAPAAGLIVALYGGDAIWKSDPDFAAAAGVPVPSSGNSSSDSGGGDSSSFSCGGGPSCGGASCGSSSAGGSSCGSSN</sequence>
<reference evidence="3 4" key="1">
    <citation type="journal article" date="2019" name="Int. J. Syst. Evol. Microbiol.">
        <title>The Global Catalogue of Microorganisms (GCM) 10K type strain sequencing project: providing services to taxonomists for standard genome sequencing and annotation.</title>
        <authorList>
            <consortium name="The Broad Institute Genomics Platform"/>
            <consortium name="The Broad Institute Genome Sequencing Center for Infectious Disease"/>
            <person name="Wu L."/>
            <person name="Ma J."/>
        </authorList>
    </citation>
    <scope>NUCLEOTIDE SEQUENCE [LARGE SCALE GENOMIC DNA]</scope>
    <source>
        <strain evidence="3 4">JCM 14718</strain>
    </source>
</reference>
<evidence type="ECO:0000256" key="1">
    <source>
        <dbReference type="SAM" id="MobiDB-lite"/>
    </source>
</evidence>
<accession>A0ABN2H5K1</accession>
<gene>
    <name evidence="3" type="ORF">GCM10009765_34440</name>
</gene>
<feature type="compositionally biased region" description="Low complexity" evidence="1">
    <location>
        <begin position="334"/>
        <end position="348"/>
    </location>
</feature>
<keyword evidence="2" id="KW-0812">Transmembrane</keyword>
<name>A0ABN2H5K1_9ACTN</name>
<keyword evidence="4" id="KW-1185">Reference proteome</keyword>
<keyword evidence="2" id="KW-1133">Transmembrane helix</keyword>
<keyword evidence="2" id="KW-0472">Membrane</keyword>
<evidence type="ECO:0008006" key="5">
    <source>
        <dbReference type="Google" id="ProtNLM"/>
    </source>
</evidence>
<evidence type="ECO:0000313" key="3">
    <source>
        <dbReference type="EMBL" id="GAA1682348.1"/>
    </source>
</evidence>
<feature type="transmembrane region" description="Helical" evidence="2">
    <location>
        <begin position="12"/>
        <end position="36"/>
    </location>
</feature>
<dbReference type="Proteomes" id="UP001500618">
    <property type="component" value="Unassembled WGS sequence"/>
</dbReference>
<evidence type="ECO:0000256" key="2">
    <source>
        <dbReference type="SAM" id="Phobius"/>
    </source>
</evidence>
<feature type="transmembrane region" description="Helical" evidence="2">
    <location>
        <begin position="217"/>
        <end position="235"/>
    </location>
</feature>